<evidence type="ECO:0000259" key="4">
    <source>
        <dbReference type="PROSITE" id="PS50995"/>
    </source>
</evidence>
<reference evidence="5 6" key="1">
    <citation type="submission" date="2010-01" db="EMBL/GenBank/DDBJ databases">
        <title>The complete genome of Thermobispora bispora DSM 43833.</title>
        <authorList>
            <consortium name="US DOE Joint Genome Institute (JGI-PGF)"/>
            <person name="Lucas S."/>
            <person name="Copeland A."/>
            <person name="Lapidus A."/>
            <person name="Glavina del Rio T."/>
            <person name="Dalin E."/>
            <person name="Tice H."/>
            <person name="Bruce D."/>
            <person name="Goodwin L."/>
            <person name="Pitluck S."/>
            <person name="Kyrpides N."/>
            <person name="Mavromatis K."/>
            <person name="Ivanova N."/>
            <person name="Mikhailova N."/>
            <person name="Chertkov O."/>
            <person name="Brettin T."/>
            <person name="Detter J.C."/>
            <person name="Han C."/>
            <person name="Larimer F."/>
            <person name="Land M."/>
            <person name="Hauser L."/>
            <person name="Markowitz V."/>
            <person name="Cheng J.-F."/>
            <person name="Hugenholtz P."/>
            <person name="Woyke T."/>
            <person name="Wu D."/>
            <person name="Jando M."/>
            <person name="Schneider S."/>
            <person name="Klenk H.-P."/>
            <person name="Eisen J.A."/>
        </authorList>
    </citation>
    <scope>NUCLEOTIDE SEQUENCE [LARGE SCALE GENOMIC DNA]</scope>
    <source>
        <strain evidence="6">ATCC 19993 / DSM 43833 / CBS 139.67 / JCM 10125 / KCTC 9307 / NBRC 14880 / R51</strain>
    </source>
</reference>
<dbReference type="OrthoDB" id="9154853at2"/>
<evidence type="ECO:0000256" key="2">
    <source>
        <dbReference type="ARBA" id="ARBA00023125"/>
    </source>
</evidence>
<keyword evidence="2" id="KW-0238">DNA-binding</keyword>
<feature type="domain" description="HTH marR-type" evidence="4">
    <location>
        <begin position="15"/>
        <end position="146"/>
    </location>
</feature>
<dbReference type="SMART" id="SM00347">
    <property type="entry name" value="HTH_MARR"/>
    <property type="match status" value="1"/>
</dbReference>
<dbReference type="PANTHER" id="PTHR33164:SF57">
    <property type="entry name" value="MARR-FAMILY TRANSCRIPTIONAL REGULATOR"/>
    <property type="match status" value="1"/>
</dbReference>
<dbReference type="CDD" id="cd00090">
    <property type="entry name" value="HTH_ARSR"/>
    <property type="match status" value="1"/>
</dbReference>
<dbReference type="SUPFAM" id="SSF46785">
    <property type="entry name" value="Winged helix' DNA-binding domain"/>
    <property type="match status" value="1"/>
</dbReference>
<organism evidence="5 6">
    <name type="scientific">Thermobispora bispora (strain ATCC 19993 / DSM 43833 / CBS 139.67 / JCM 10125 / KCTC 9307 / NBRC 14880 / R51)</name>
    <dbReference type="NCBI Taxonomy" id="469371"/>
    <lineage>
        <taxon>Bacteria</taxon>
        <taxon>Bacillati</taxon>
        <taxon>Actinomycetota</taxon>
        <taxon>Actinomycetes</taxon>
        <taxon>Streptosporangiales</taxon>
        <taxon>Streptosporangiaceae</taxon>
        <taxon>Thermobispora</taxon>
    </lineage>
</organism>
<dbReference type="PRINTS" id="PR00598">
    <property type="entry name" value="HTHMARR"/>
</dbReference>
<dbReference type="InterPro" id="IPR023187">
    <property type="entry name" value="Tscrpt_reg_MarR-type_CS"/>
</dbReference>
<dbReference type="InterPro" id="IPR000835">
    <property type="entry name" value="HTH_MarR-typ"/>
</dbReference>
<evidence type="ECO:0000256" key="1">
    <source>
        <dbReference type="ARBA" id="ARBA00023015"/>
    </source>
</evidence>
<dbReference type="PROSITE" id="PS01117">
    <property type="entry name" value="HTH_MARR_1"/>
    <property type="match status" value="1"/>
</dbReference>
<dbReference type="PANTHER" id="PTHR33164">
    <property type="entry name" value="TRANSCRIPTIONAL REGULATOR, MARR FAMILY"/>
    <property type="match status" value="1"/>
</dbReference>
<dbReference type="GO" id="GO:0006950">
    <property type="term" value="P:response to stress"/>
    <property type="evidence" value="ECO:0007669"/>
    <property type="project" value="TreeGrafter"/>
</dbReference>
<dbReference type="InterPro" id="IPR039422">
    <property type="entry name" value="MarR/SlyA-like"/>
</dbReference>
<evidence type="ECO:0000256" key="3">
    <source>
        <dbReference type="ARBA" id="ARBA00023163"/>
    </source>
</evidence>
<protein>
    <submittedName>
        <fullName evidence="5">Transcriptional regulator, MarR family</fullName>
    </submittedName>
</protein>
<gene>
    <name evidence="5" type="ordered locus">Tbis_0330</name>
</gene>
<dbReference type="RefSeq" id="WP_013130594.1">
    <property type="nucleotide sequence ID" value="NC_014165.1"/>
</dbReference>
<dbReference type="Pfam" id="PF12802">
    <property type="entry name" value="MarR_2"/>
    <property type="match status" value="1"/>
</dbReference>
<dbReference type="HOGENOM" id="CLU_083287_15_0_11"/>
<proteinExistence type="predicted"/>
<dbReference type="AlphaFoldDB" id="D6Y3N2"/>
<dbReference type="Proteomes" id="UP000006640">
    <property type="component" value="Chromosome"/>
</dbReference>
<keyword evidence="1" id="KW-0805">Transcription regulation</keyword>
<dbReference type="GO" id="GO:0003700">
    <property type="term" value="F:DNA-binding transcription factor activity"/>
    <property type="evidence" value="ECO:0007669"/>
    <property type="project" value="InterPro"/>
</dbReference>
<keyword evidence="6" id="KW-1185">Reference proteome</keyword>
<dbReference type="KEGG" id="tbi:Tbis_0330"/>
<dbReference type="EMBL" id="CP001874">
    <property type="protein sequence ID" value="ADG87061.1"/>
    <property type="molecule type" value="Genomic_DNA"/>
</dbReference>
<dbReference type="PROSITE" id="PS50995">
    <property type="entry name" value="HTH_MARR_2"/>
    <property type="match status" value="1"/>
</dbReference>
<keyword evidence="3" id="KW-0804">Transcription</keyword>
<dbReference type="GO" id="GO:0003677">
    <property type="term" value="F:DNA binding"/>
    <property type="evidence" value="ECO:0007669"/>
    <property type="project" value="UniProtKB-KW"/>
</dbReference>
<dbReference type="eggNOG" id="COG1846">
    <property type="taxonomic scope" value="Bacteria"/>
</dbReference>
<dbReference type="InterPro" id="IPR011991">
    <property type="entry name" value="ArsR-like_HTH"/>
</dbReference>
<name>D6Y3N2_THEBD</name>
<evidence type="ECO:0000313" key="6">
    <source>
        <dbReference type="Proteomes" id="UP000006640"/>
    </source>
</evidence>
<dbReference type="Gene3D" id="1.10.10.10">
    <property type="entry name" value="Winged helix-like DNA-binding domain superfamily/Winged helix DNA-binding domain"/>
    <property type="match status" value="1"/>
</dbReference>
<sequence length="173" mass="19259">MPEHDTGDYAAFCAVEHQLGILFRRAQALSARMRSKVHPELEPGAYGLLSSIDRNAPIRPSDLAACLGVGKATISRQVKVLEELGLVGREPDPLDRRAHRLVLTPQGRQLLDRVRTARQQQLYSLLSSWPTEDVWLLARMLERFNALTERALLAEPAPGQEHAEPDQARISPG</sequence>
<dbReference type="InterPro" id="IPR036388">
    <property type="entry name" value="WH-like_DNA-bd_sf"/>
</dbReference>
<accession>D6Y3N2</accession>
<dbReference type="InterPro" id="IPR036390">
    <property type="entry name" value="WH_DNA-bd_sf"/>
</dbReference>
<evidence type="ECO:0000313" key="5">
    <source>
        <dbReference type="EMBL" id="ADG87061.1"/>
    </source>
</evidence>